<feature type="region of interest" description="Disordered" evidence="1">
    <location>
        <begin position="40"/>
        <end position="66"/>
    </location>
</feature>
<reference evidence="2 3" key="1">
    <citation type="journal article" date="2021" name="Elife">
        <title>Chloroplast acquisition without the gene transfer in kleptoplastic sea slugs, Plakobranchus ocellatus.</title>
        <authorList>
            <person name="Maeda T."/>
            <person name="Takahashi S."/>
            <person name="Yoshida T."/>
            <person name="Shimamura S."/>
            <person name="Takaki Y."/>
            <person name="Nagai Y."/>
            <person name="Toyoda A."/>
            <person name="Suzuki Y."/>
            <person name="Arimoto A."/>
            <person name="Ishii H."/>
            <person name="Satoh N."/>
            <person name="Nishiyama T."/>
            <person name="Hasebe M."/>
            <person name="Maruyama T."/>
            <person name="Minagawa J."/>
            <person name="Obokata J."/>
            <person name="Shigenobu S."/>
        </authorList>
    </citation>
    <scope>NUCLEOTIDE SEQUENCE [LARGE SCALE GENOMIC DNA]</scope>
</reference>
<dbReference type="Proteomes" id="UP000735302">
    <property type="component" value="Unassembled WGS sequence"/>
</dbReference>
<comment type="caution">
    <text evidence="2">The sequence shown here is derived from an EMBL/GenBank/DDBJ whole genome shotgun (WGS) entry which is preliminary data.</text>
</comment>
<dbReference type="EMBL" id="BLXT01000945">
    <property type="protein sequence ID" value="GFN81685.1"/>
    <property type="molecule type" value="Genomic_DNA"/>
</dbReference>
<sequence length="86" mass="9591">MAVLFHQAWSWSSAKNLEPKQGTQLFLKYCDRAFNSSSLVRPENCRDPSVAGSSPDTGTLPVGRPESLRSPYYGLALYTNQTKPRL</sequence>
<proteinExistence type="predicted"/>
<accession>A0AAV3YH44</accession>
<evidence type="ECO:0000256" key="1">
    <source>
        <dbReference type="SAM" id="MobiDB-lite"/>
    </source>
</evidence>
<evidence type="ECO:0000313" key="3">
    <source>
        <dbReference type="Proteomes" id="UP000735302"/>
    </source>
</evidence>
<organism evidence="2 3">
    <name type="scientific">Plakobranchus ocellatus</name>
    <dbReference type="NCBI Taxonomy" id="259542"/>
    <lineage>
        <taxon>Eukaryota</taxon>
        <taxon>Metazoa</taxon>
        <taxon>Spiralia</taxon>
        <taxon>Lophotrochozoa</taxon>
        <taxon>Mollusca</taxon>
        <taxon>Gastropoda</taxon>
        <taxon>Heterobranchia</taxon>
        <taxon>Euthyneura</taxon>
        <taxon>Panpulmonata</taxon>
        <taxon>Sacoglossa</taxon>
        <taxon>Placobranchoidea</taxon>
        <taxon>Plakobranchidae</taxon>
        <taxon>Plakobranchus</taxon>
    </lineage>
</organism>
<gene>
    <name evidence="2" type="ORF">PoB_000819100</name>
</gene>
<protein>
    <submittedName>
        <fullName evidence="2">Uncharacterized protein</fullName>
    </submittedName>
</protein>
<keyword evidence="3" id="KW-1185">Reference proteome</keyword>
<dbReference type="AlphaFoldDB" id="A0AAV3YH44"/>
<evidence type="ECO:0000313" key="2">
    <source>
        <dbReference type="EMBL" id="GFN81685.1"/>
    </source>
</evidence>
<name>A0AAV3YH44_9GAST</name>